<reference evidence="1 2" key="1">
    <citation type="submission" date="2016-10" db="EMBL/GenBank/DDBJ databases">
        <authorList>
            <person name="de Groot N.N."/>
        </authorList>
    </citation>
    <scope>NUCLEOTIDE SEQUENCE [LARGE SCALE GENOMIC DNA]</scope>
    <source>
        <strain evidence="1 2">CPCC 202699</strain>
    </source>
</reference>
<accession>A0A1H3PJQ2</accession>
<proteinExistence type="predicted"/>
<name>A0A1H3PJQ2_9PSEU</name>
<organism evidence="1 2">
    <name type="scientific">Amycolatopsis xylanica</name>
    <dbReference type="NCBI Taxonomy" id="589385"/>
    <lineage>
        <taxon>Bacteria</taxon>
        <taxon>Bacillati</taxon>
        <taxon>Actinomycetota</taxon>
        <taxon>Actinomycetes</taxon>
        <taxon>Pseudonocardiales</taxon>
        <taxon>Pseudonocardiaceae</taxon>
        <taxon>Amycolatopsis</taxon>
    </lineage>
</organism>
<gene>
    <name evidence="1" type="ORF">SAMN05421504_108253</name>
</gene>
<protein>
    <submittedName>
        <fullName evidence="1">Uncharacterized protein</fullName>
    </submittedName>
</protein>
<keyword evidence="2" id="KW-1185">Reference proteome</keyword>
<sequence length="50" mass="5223">MVGSRTGYDPAPDEKSLFLAGGMRHCPVWRPAALAVIAACALPGRLLQAS</sequence>
<evidence type="ECO:0000313" key="1">
    <source>
        <dbReference type="EMBL" id="SDZ01331.1"/>
    </source>
</evidence>
<dbReference type="AlphaFoldDB" id="A0A1H3PJQ2"/>
<dbReference type="EMBL" id="FNON01000008">
    <property type="protein sequence ID" value="SDZ01331.1"/>
    <property type="molecule type" value="Genomic_DNA"/>
</dbReference>
<evidence type="ECO:0000313" key="2">
    <source>
        <dbReference type="Proteomes" id="UP000199515"/>
    </source>
</evidence>
<dbReference type="Proteomes" id="UP000199515">
    <property type="component" value="Unassembled WGS sequence"/>
</dbReference>